<name>A0A8K1CLG1_PYTOL</name>
<accession>A0A8K1CLG1</accession>
<keyword evidence="2" id="KW-0812">Transmembrane</keyword>
<evidence type="ECO:0000256" key="2">
    <source>
        <dbReference type="SAM" id="Phobius"/>
    </source>
</evidence>
<feature type="transmembrane region" description="Helical" evidence="2">
    <location>
        <begin position="67"/>
        <end position="85"/>
    </location>
</feature>
<dbReference type="OrthoDB" id="10249433at2759"/>
<dbReference type="AlphaFoldDB" id="A0A8K1CLG1"/>
<dbReference type="PANTHER" id="PTHR12277:SF81">
    <property type="entry name" value="PROTEIN ABHD13"/>
    <property type="match status" value="1"/>
</dbReference>
<sequence length="831" mass="92146">MPSMVVPEGEAQDAQHEGAPSTASLAQQLWMPWRLIVMNPVMTAGVYLAVNLVFIVVWLVISTLVGILTFPGFCLLIVVGTAWGVRQVTVLLSFPGQLQLVTRDGEHTFSRLTKRRLTMVLDAAQDLARLLGTRDHAAAANPSAMRMRFLQMHQNFVFSFETLLIPLVQALEYVKQDGKLGPNGERLLMALQDLVAFQKTDLTKACAELVNATSKDFEPRRQALFLSTSVPPPTGLKKLVALSSPHKPPASPANSDGVLVKQLLEKAQCIRHLLPLIGRANGANVKKDISWIAQELFRRKTKEVDFITTLDLMRADLANRFHGEQIWIPGYGGHQIDSILLPARSGLSGDRPTMIVGNPNGGLYEFHHFQMEWAKFYTDLDCNVLLFNYRGYGRNAGAPSPWAHNQDALAIVEYLKTKRGIKKIGVHGESIGGLVAAFLGKESAAIDVMIADRTFASLPALAQRLVASWAGNVVRWLTWWETDSAANYLATQCPKLICSDPDDEIIADAASLKSGVALRVELGDEMLDVPGAIPLEDEDPSPWTSLTSALGSRCRRLLGDSGRVRRVSEADLRPEQGAPMSEASIRRFSEAALSLGRRAMRYAGRREKVLAPSKRGATTDPSHVEISVDGQQQDEQDRMLTTENLNFPEELLAMVWMQVACLDGYCGQCFLQAAESGGYDRIRAWTASMLTWGGLLSPAKRSQPTLPAFERHGIQIRPLTILHVQTELRAIVEQHPSVKFDHDIGFIILMIDYLFDTLQRRWRKQDQELKQRIGVVDPKSSPTMESSPDRDAKPSLGQLLTLHCGHNRNFAEHEKAALVEFLRSVKFLPKV</sequence>
<evidence type="ECO:0008006" key="5">
    <source>
        <dbReference type="Google" id="ProtNLM"/>
    </source>
</evidence>
<gene>
    <name evidence="3" type="ORF">Poli38472_008336</name>
</gene>
<comment type="caution">
    <text evidence="3">The sequence shown here is derived from an EMBL/GenBank/DDBJ whole genome shotgun (WGS) entry which is preliminary data.</text>
</comment>
<dbReference type="SUPFAM" id="SSF53474">
    <property type="entry name" value="alpha/beta-Hydrolases"/>
    <property type="match status" value="1"/>
</dbReference>
<dbReference type="Pfam" id="PF05677">
    <property type="entry name" value="DUF818"/>
    <property type="match status" value="1"/>
</dbReference>
<keyword evidence="4" id="KW-1185">Reference proteome</keyword>
<proteinExistence type="predicted"/>
<dbReference type="Proteomes" id="UP000794436">
    <property type="component" value="Unassembled WGS sequence"/>
</dbReference>
<feature type="region of interest" description="Disordered" evidence="1">
    <location>
        <begin position="776"/>
        <end position="795"/>
    </location>
</feature>
<dbReference type="PANTHER" id="PTHR12277">
    <property type="entry name" value="ALPHA/BETA HYDROLASE DOMAIN-CONTAINING PROTEIN"/>
    <property type="match status" value="1"/>
</dbReference>
<evidence type="ECO:0000313" key="3">
    <source>
        <dbReference type="EMBL" id="TMW65694.1"/>
    </source>
</evidence>
<dbReference type="EMBL" id="SPLM01000037">
    <property type="protein sequence ID" value="TMW65694.1"/>
    <property type="molecule type" value="Genomic_DNA"/>
</dbReference>
<protein>
    <recommendedName>
        <fullName evidence="5">AB hydrolase-1 domain-containing protein</fullName>
    </recommendedName>
</protein>
<evidence type="ECO:0000313" key="4">
    <source>
        <dbReference type="Proteomes" id="UP000794436"/>
    </source>
</evidence>
<evidence type="ECO:0000256" key="1">
    <source>
        <dbReference type="SAM" id="MobiDB-lite"/>
    </source>
</evidence>
<dbReference type="Gene3D" id="3.40.50.1820">
    <property type="entry name" value="alpha/beta hydrolase"/>
    <property type="match status" value="1"/>
</dbReference>
<dbReference type="InterPro" id="IPR029058">
    <property type="entry name" value="AB_hydrolase_fold"/>
</dbReference>
<keyword evidence="2" id="KW-0472">Membrane</keyword>
<reference evidence="3" key="1">
    <citation type="submission" date="2019-03" db="EMBL/GenBank/DDBJ databases">
        <title>Long read genome sequence of the mycoparasitic Pythium oligandrum ATCC 38472 isolated from sugarbeet rhizosphere.</title>
        <authorList>
            <person name="Gaulin E."/>
        </authorList>
    </citation>
    <scope>NUCLEOTIDE SEQUENCE</scope>
    <source>
        <strain evidence="3">ATCC 38472_TT</strain>
    </source>
</reference>
<dbReference type="InterPro" id="IPR008536">
    <property type="entry name" value="DUF818"/>
</dbReference>
<feature type="transmembrane region" description="Helical" evidence="2">
    <location>
        <begin position="41"/>
        <end position="61"/>
    </location>
</feature>
<keyword evidence="2" id="KW-1133">Transmembrane helix</keyword>
<organism evidence="3 4">
    <name type="scientific">Pythium oligandrum</name>
    <name type="common">Mycoparasitic fungus</name>
    <dbReference type="NCBI Taxonomy" id="41045"/>
    <lineage>
        <taxon>Eukaryota</taxon>
        <taxon>Sar</taxon>
        <taxon>Stramenopiles</taxon>
        <taxon>Oomycota</taxon>
        <taxon>Peronosporomycetes</taxon>
        <taxon>Pythiales</taxon>
        <taxon>Pythiaceae</taxon>
        <taxon>Pythium</taxon>
    </lineage>
</organism>